<feature type="transmembrane region" description="Helical" evidence="1">
    <location>
        <begin position="108"/>
        <end position="130"/>
    </location>
</feature>
<reference evidence="2" key="1">
    <citation type="journal article" date="2023" name="Science">
        <title>Elucidation of the pathway for biosynthesis of saponin adjuvants from the soapbark tree.</title>
        <authorList>
            <person name="Reed J."/>
            <person name="Orme A."/>
            <person name="El-Demerdash A."/>
            <person name="Owen C."/>
            <person name="Martin L.B.B."/>
            <person name="Misra R.C."/>
            <person name="Kikuchi S."/>
            <person name="Rejzek M."/>
            <person name="Martin A.C."/>
            <person name="Harkess A."/>
            <person name="Leebens-Mack J."/>
            <person name="Louveau T."/>
            <person name="Stephenson M.J."/>
            <person name="Osbourn A."/>
        </authorList>
    </citation>
    <scope>NUCLEOTIDE SEQUENCE</scope>
    <source>
        <strain evidence="2">S10</strain>
    </source>
</reference>
<evidence type="ECO:0000313" key="2">
    <source>
        <dbReference type="EMBL" id="KAJ7956416.1"/>
    </source>
</evidence>
<dbReference type="GO" id="GO:0005783">
    <property type="term" value="C:endoplasmic reticulum"/>
    <property type="evidence" value="ECO:0007669"/>
    <property type="project" value="TreeGrafter"/>
</dbReference>
<feature type="transmembrane region" description="Helical" evidence="1">
    <location>
        <begin position="136"/>
        <end position="154"/>
    </location>
</feature>
<dbReference type="KEGG" id="qsa:O6P43_022864"/>
<name>A0AAD7LFI2_QUISA</name>
<evidence type="ECO:0000313" key="3">
    <source>
        <dbReference type="Proteomes" id="UP001163823"/>
    </source>
</evidence>
<dbReference type="AlphaFoldDB" id="A0AAD7LFI2"/>
<feature type="transmembrane region" description="Helical" evidence="1">
    <location>
        <begin position="12"/>
        <end position="32"/>
    </location>
</feature>
<keyword evidence="1" id="KW-0812">Transmembrane</keyword>
<dbReference type="GO" id="GO:0016020">
    <property type="term" value="C:membrane"/>
    <property type="evidence" value="ECO:0007669"/>
    <property type="project" value="GOC"/>
</dbReference>
<keyword evidence="3" id="KW-1185">Reference proteome</keyword>
<comment type="caution">
    <text evidence="2">The sequence shown here is derived from an EMBL/GenBank/DDBJ whole genome shotgun (WGS) entry which is preliminary data.</text>
</comment>
<keyword evidence="1" id="KW-1133">Transmembrane helix</keyword>
<feature type="transmembrane region" description="Helical" evidence="1">
    <location>
        <begin position="191"/>
        <end position="212"/>
    </location>
</feature>
<dbReference type="Proteomes" id="UP001163823">
    <property type="component" value="Chromosome 9"/>
</dbReference>
<evidence type="ECO:0000256" key="1">
    <source>
        <dbReference type="SAM" id="Phobius"/>
    </source>
</evidence>
<sequence>LPTCYLLRFKQYYLYLPHFIYPAYFHFSLHIFPGKSTFSHPKQSDLPRENLWGELDCLILKSTLPSMVLITATQLTFCYTRCLCGHFYSALLFLLYFTPPLFSSPQIVLGRGLVFNYGFLVSLIYALFYVRLDKKVGSLAALLTLLCWVGSNVVASRLGFSLARKIVLVSQLLGWTGQFIGHWCLRNGLQLSWTTLFKLFYLVLSLCYLRFFKHSLGMNPMQGSMQV</sequence>
<organism evidence="2 3">
    <name type="scientific">Quillaja saponaria</name>
    <name type="common">Soap bark tree</name>
    <dbReference type="NCBI Taxonomy" id="32244"/>
    <lineage>
        <taxon>Eukaryota</taxon>
        <taxon>Viridiplantae</taxon>
        <taxon>Streptophyta</taxon>
        <taxon>Embryophyta</taxon>
        <taxon>Tracheophyta</taxon>
        <taxon>Spermatophyta</taxon>
        <taxon>Magnoliopsida</taxon>
        <taxon>eudicotyledons</taxon>
        <taxon>Gunneridae</taxon>
        <taxon>Pentapetalae</taxon>
        <taxon>rosids</taxon>
        <taxon>fabids</taxon>
        <taxon>Fabales</taxon>
        <taxon>Quillajaceae</taxon>
        <taxon>Quillaja</taxon>
    </lineage>
</organism>
<dbReference type="GO" id="GO:0046521">
    <property type="term" value="P:sphingoid catabolic process"/>
    <property type="evidence" value="ECO:0007669"/>
    <property type="project" value="TreeGrafter"/>
</dbReference>
<dbReference type="InterPro" id="IPR009305">
    <property type="entry name" value="Mpo1-like"/>
</dbReference>
<protein>
    <submittedName>
        <fullName evidence="2">YGL010w-like protein</fullName>
    </submittedName>
</protein>
<accession>A0AAD7LFI2</accession>
<gene>
    <name evidence="2" type="ORF">O6P43_022864</name>
</gene>
<keyword evidence="1" id="KW-0472">Membrane</keyword>
<dbReference type="PANTHER" id="PTHR28026:SF9">
    <property type="entry name" value="2-HYDROXY-PALMITIC ACID DIOXYGENASE MPO1"/>
    <property type="match status" value="1"/>
</dbReference>
<proteinExistence type="predicted"/>
<dbReference type="EMBL" id="JARAOO010000009">
    <property type="protein sequence ID" value="KAJ7956416.1"/>
    <property type="molecule type" value="Genomic_DNA"/>
</dbReference>
<dbReference type="PANTHER" id="PTHR28026">
    <property type="entry name" value="DUF962 DOMAIN PROTEIN (AFU_ORTHOLOGUE AFUA_8G05310)"/>
    <property type="match status" value="1"/>
</dbReference>
<feature type="non-terminal residue" evidence="2">
    <location>
        <position position="1"/>
    </location>
</feature>